<proteinExistence type="predicted"/>
<protein>
    <submittedName>
        <fullName evidence="1">Uncharacterized protein</fullName>
    </submittedName>
</protein>
<dbReference type="Proteomes" id="UP000829354">
    <property type="component" value="Chromosome X"/>
</dbReference>
<evidence type="ECO:0000313" key="1">
    <source>
        <dbReference type="EMBL" id="UMM43139.1"/>
    </source>
</evidence>
<dbReference type="AlphaFoldDB" id="A0AAE9FMU8"/>
<keyword evidence="2" id="KW-1185">Reference proteome</keyword>
<sequence>MPGDDLPMGTWCLFKSWWQYAYFDYTVASTNQDNQNIKVKNVENEEPDEDVEDMSEVTSNCQHAEKQKSYMDPEYTNCLVEKIEQDEKCSTANVKKSRLISKFVNDICKMKADQNEKSKNSIVDKVMITWLIIL</sequence>
<dbReference type="EMBL" id="CP092625">
    <property type="protein sequence ID" value="UMM43139.1"/>
    <property type="molecule type" value="Genomic_DNA"/>
</dbReference>
<gene>
    <name evidence="1" type="ORF">L5515_018738</name>
</gene>
<organism evidence="1 2">
    <name type="scientific">Caenorhabditis briggsae</name>
    <dbReference type="NCBI Taxonomy" id="6238"/>
    <lineage>
        <taxon>Eukaryota</taxon>
        <taxon>Metazoa</taxon>
        <taxon>Ecdysozoa</taxon>
        <taxon>Nematoda</taxon>
        <taxon>Chromadorea</taxon>
        <taxon>Rhabditida</taxon>
        <taxon>Rhabditina</taxon>
        <taxon>Rhabditomorpha</taxon>
        <taxon>Rhabditoidea</taxon>
        <taxon>Rhabditidae</taxon>
        <taxon>Peloderinae</taxon>
        <taxon>Caenorhabditis</taxon>
    </lineage>
</organism>
<evidence type="ECO:0000313" key="2">
    <source>
        <dbReference type="Proteomes" id="UP000829354"/>
    </source>
</evidence>
<name>A0AAE9FMU8_CAEBR</name>
<reference evidence="1 2" key="1">
    <citation type="submission" date="2022-04" db="EMBL/GenBank/DDBJ databases">
        <title>Chromosome-level reference genomes for two strains of Caenorhabditis briggsae: an improved platform for comparative genomics.</title>
        <authorList>
            <person name="Stevens L."/>
            <person name="Andersen E."/>
        </authorList>
    </citation>
    <scope>NUCLEOTIDE SEQUENCE [LARGE SCALE GENOMIC DNA]</scope>
    <source>
        <strain evidence="1">VX34</strain>
        <tissue evidence="1">Whole-organism</tissue>
    </source>
</reference>
<accession>A0AAE9FMU8</accession>